<dbReference type="InterPro" id="IPR001901">
    <property type="entry name" value="Translocase_SecE/Sec61-g"/>
</dbReference>
<keyword evidence="2 9" id="KW-0813">Transport</keyword>
<dbReference type="InterPro" id="IPR038379">
    <property type="entry name" value="SecE_sf"/>
</dbReference>
<dbReference type="NCBIfam" id="TIGR00964">
    <property type="entry name" value="secE_bact"/>
    <property type="match status" value="1"/>
</dbReference>
<gene>
    <name evidence="9 10" type="primary">secE</name>
    <name evidence="10" type="ORF">GCM10011390_06030</name>
</gene>
<keyword evidence="5 9" id="KW-0653">Protein transport</keyword>
<comment type="subcellular location">
    <subcellularLocation>
        <location evidence="9">Cell membrane</location>
        <topology evidence="9">Single-pass membrane protein</topology>
    </subcellularLocation>
    <subcellularLocation>
        <location evidence="1">Membrane</location>
    </subcellularLocation>
</comment>
<feature type="transmembrane region" description="Helical" evidence="9">
    <location>
        <begin position="34"/>
        <end position="58"/>
    </location>
</feature>
<dbReference type="GO" id="GO:0043952">
    <property type="term" value="P:protein transport by the Sec complex"/>
    <property type="evidence" value="ECO:0007669"/>
    <property type="project" value="UniProtKB-UniRule"/>
</dbReference>
<keyword evidence="3 9" id="KW-1003">Cell membrane</keyword>
<dbReference type="PANTHER" id="PTHR33910:SF1">
    <property type="entry name" value="PROTEIN TRANSLOCASE SUBUNIT SECE"/>
    <property type="match status" value="1"/>
</dbReference>
<dbReference type="RefSeq" id="WP_188906724.1">
    <property type="nucleotide sequence ID" value="NZ_BMIQ01000001.1"/>
</dbReference>
<comment type="caution">
    <text evidence="10">The sequence shown here is derived from an EMBL/GenBank/DDBJ whole genome shotgun (WGS) entry which is preliminary data.</text>
</comment>
<dbReference type="GO" id="GO:0009306">
    <property type="term" value="P:protein secretion"/>
    <property type="evidence" value="ECO:0007669"/>
    <property type="project" value="UniProtKB-UniRule"/>
</dbReference>
<keyword evidence="7 9" id="KW-0811">Translocation</keyword>
<evidence type="ECO:0000256" key="5">
    <source>
        <dbReference type="ARBA" id="ARBA00022927"/>
    </source>
</evidence>
<dbReference type="InterPro" id="IPR005807">
    <property type="entry name" value="SecE_bac"/>
</dbReference>
<reference evidence="10" key="2">
    <citation type="submission" date="2020-09" db="EMBL/GenBank/DDBJ databases">
        <authorList>
            <person name="Sun Q."/>
            <person name="Zhou Y."/>
        </authorList>
    </citation>
    <scope>NUCLEOTIDE SEQUENCE</scope>
    <source>
        <strain evidence="10">CGMCC 1.15367</strain>
    </source>
</reference>
<dbReference type="AlphaFoldDB" id="A0A916ZEK5"/>
<dbReference type="Gene3D" id="1.20.5.1030">
    <property type="entry name" value="Preprotein translocase secy subunit"/>
    <property type="match status" value="1"/>
</dbReference>
<evidence type="ECO:0000256" key="1">
    <source>
        <dbReference type="ARBA" id="ARBA00004370"/>
    </source>
</evidence>
<keyword evidence="6 9" id="KW-1133">Transmembrane helix</keyword>
<evidence type="ECO:0000256" key="6">
    <source>
        <dbReference type="ARBA" id="ARBA00022989"/>
    </source>
</evidence>
<dbReference type="Pfam" id="PF00584">
    <property type="entry name" value="SecE"/>
    <property type="match status" value="1"/>
</dbReference>
<dbReference type="GO" id="GO:0005886">
    <property type="term" value="C:plasma membrane"/>
    <property type="evidence" value="ECO:0007669"/>
    <property type="project" value="UniProtKB-SubCell"/>
</dbReference>
<reference evidence="10" key="1">
    <citation type="journal article" date="2014" name="Int. J. Syst. Evol. Microbiol.">
        <title>Complete genome sequence of Corynebacterium casei LMG S-19264T (=DSM 44701T), isolated from a smear-ripened cheese.</title>
        <authorList>
            <consortium name="US DOE Joint Genome Institute (JGI-PGF)"/>
            <person name="Walter F."/>
            <person name="Albersmeier A."/>
            <person name="Kalinowski J."/>
            <person name="Ruckert C."/>
        </authorList>
    </citation>
    <scope>NUCLEOTIDE SEQUENCE</scope>
    <source>
        <strain evidence="10">CGMCC 1.15367</strain>
    </source>
</reference>
<keyword evidence="8 9" id="KW-0472">Membrane</keyword>
<evidence type="ECO:0000256" key="7">
    <source>
        <dbReference type="ARBA" id="ARBA00023010"/>
    </source>
</evidence>
<dbReference type="GO" id="GO:0006605">
    <property type="term" value="P:protein targeting"/>
    <property type="evidence" value="ECO:0007669"/>
    <property type="project" value="UniProtKB-UniRule"/>
</dbReference>
<evidence type="ECO:0000256" key="4">
    <source>
        <dbReference type="ARBA" id="ARBA00022692"/>
    </source>
</evidence>
<evidence type="ECO:0000313" key="11">
    <source>
        <dbReference type="Proteomes" id="UP000644699"/>
    </source>
</evidence>
<comment type="function">
    <text evidence="9">Essential subunit of the Sec protein translocation channel SecYEG. Clamps together the 2 halves of SecY. May contact the channel plug during translocation.</text>
</comment>
<dbReference type="HAMAP" id="MF_00422">
    <property type="entry name" value="SecE"/>
    <property type="match status" value="1"/>
</dbReference>
<evidence type="ECO:0000256" key="2">
    <source>
        <dbReference type="ARBA" id="ARBA00022448"/>
    </source>
</evidence>
<dbReference type="GO" id="GO:0008320">
    <property type="term" value="F:protein transmembrane transporter activity"/>
    <property type="evidence" value="ECO:0007669"/>
    <property type="project" value="UniProtKB-UniRule"/>
</dbReference>
<dbReference type="PANTHER" id="PTHR33910">
    <property type="entry name" value="PROTEIN TRANSLOCASE SUBUNIT SECE"/>
    <property type="match status" value="1"/>
</dbReference>
<keyword evidence="11" id="KW-1185">Reference proteome</keyword>
<comment type="similarity">
    <text evidence="9">Belongs to the SecE/SEC61-gamma family.</text>
</comment>
<accession>A0A916ZEK5</accession>
<proteinExistence type="inferred from homology"/>
<dbReference type="GO" id="GO:0065002">
    <property type="term" value="P:intracellular protein transmembrane transport"/>
    <property type="evidence" value="ECO:0007669"/>
    <property type="project" value="UniProtKB-UniRule"/>
</dbReference>
<evidence type="ECO:0000313" key="10">
    <source>
        <dbReference type="EMBL" id="GGD90016.1"/>
    </source>
</evidence>
<evidence type="ECO:0000256" key="8">
    <source>
        <dbReference type="ARBA" id="ARBA00023136"/>
    </source>
</evidence>
<dbReference type="EMBL" id="BMIQ01000001">
    <property type="protein sequence ID" value="GGD90016.1"/>
    <property type="molecule type" value="Genomic_DNA"/>
</dbReference>
<sequence length="66" mass="7389">MAAKSNPFTFLQQVRTETSKVVWPSRRETTISTVMVMLMVVFASAFFFIADMVFGYAMSLIQGASL</sequence>
<name>A0A916ZEK5_9HYPH</name>
<comment type="subunit">
    <text evidence="9">Component of the Sec protein translocase complex. Heterotrimer consisting of SecY, SecE and SecG subunits. The heterotrimers can form oligomers, although 1 heterotrimer is thought to be able to translocate proteins. Interacts with the ribosome. Interacts with SecDF, and other proteins may be involved. Interacts with SecA.</text>
</comment>
<keyword evidence="4 9" id="KW-0812">Transmembrane</keyword>
<organism evidence="10 11">
    <name type="scientific">Aureimonas endophytica</name>
    <dbReference type="NCBI Taxonomy" id="2027858"/>
    <lineage>
        <taxon>Bacteria</taxon>
        <taxon>Pseudomonadati</taxon>
        <taxon>Pseudomonadota</taxon>
        <taxon>Alphaproteobacteria</taxon>
        <taxon>Hyphomicrobiales</taxon>
        <taxon>Aurantimonadaceae</taxon>
        <taxon>Aureimonas</taxon>
    </lineage>
</organism>
<evidence type="ECO:0000256" key="9">
    <source>
        <dbReference type="HAMAP-Rule" id="MF_00422"/>
    </source>
</evidence>
<evidence type="ECO:0000256" key="3">
    <source>
        <dbReference type="ARBA" id="ARBA00022475"/>
    </source>
</evidence>
<protein>
    <recommendedName>
        <fullName evidence="9">Protein translocase subunit SecE</fullName>
    </recommendedName>
</protein>
<dbReference type="Proteomes" id="UP000644699">
    <property type="component" value="Unassembled WGS sequence"/>
</dbReference>